<dbReference type="EnsemblPlants" id="KRH17385">
    <property type="protein sequence ID" value="KRH17385"/>
    <property type="gene ID" value="GLYMA_14G216600"/>
</dbReference>
<dbReference type="PANTHER" id="PTHR48226">
    <property type="entry name" value="OS06G0326200 PROTEIN"/>
    <property type="match status" value="1"/>
</dbReference>
<feature type="signal peptide" evidence="1">
    <location>
        <begin position="1"/>
        <end position="23"/>
    </location>
</feature>
<dbReference type="RefSeq" id="XP_014622356.1">
    <property type="nucleotide sequence ID" value="XM_014766870.3"/>
</dbReference>
<dbReference type="eggNOG" id="ENOG502S11Y">
    <property type="taxonomic scope" value="Eukaryota"/>
</dbReference>
<dbReference type="GeneID" id="100792393"/>
<dbReference type="AlphaFoldDB" id="K7M8M4"/>
<evidence type="ECO:0000256" key="1">
    <source>
        <dbReference type="SAM" id="SignalP"/>
    </source>
</evidence>
<organism evidence="3">
    <name type="scientific">Glycine max</name>
    <name type="common">Soybean</name>
    <name type="synonym">Glycine hispida</name>
    <dbReference type="NCBI Taxonomy" id="3847"/>
    <lineage>
        <taxon>Eukaryota</taxon>
        <taxon>Viridiplantae</taxon>
        <taxon>Streptophyta</taxon>
        <taxon>Embryophyta</taxon>
        <taxon>Tracheophyta</taxon>
        <taxon>Spermatophyta</taxon>
        <taxon>Magnoliopsida</taxon>
        <taxon>eudicotyledons</taxon>
        <taxon>Gunneridae</taxon>
        <taxon>Pentapetalae</taxon>
        <taxon>rosids</taxon>
        <taxon>fabids</taxon>
        <taxon>Fabales</taxon>
        <taxon>Fabaceae</taxon>
        <taxon>Papilionoideae</taxon>
        <taxon>50 kb inversion clade</taxon>
        <taxon>NPAAA clade</taxon>
        <taxon>indigoferoid/millettioid clade</taxon>
        <taxon>Phaseoleae</taxon>
        <taxon>Glycine</taxon>
        <taxon>Glycine subgen. Soja</taxon>
    </lineage>
</organism>
<dbReference type="PANTHER" id="PTHR48226:SF1">
    <property type="entry name" value="WAS_WASL-INTERACTING PROTEIN FAMILY MEMBER 1"/>
    <property type="match status" value="1"/>
</dbReference>
<gene>
    <name evidence="3" type="primary">LOC100792393</name>
    <name evidence="2" type="ORF">GLYMA_14G216600</name>
</gene>
<dbReference type="PaxDb" id="3847-GLYMA14G40640.2"/>
<dbReference type="Proteomes" id="UP000008827">
    <property type="component" value="Chromosome 14"/>
</dbReference>
<dbReference type="OrthoDB" id="1113775at2759"/>
<keyword evidence="4" id="KW-1185">Reference proteome</keyword>
<keyword evidence="1" id="KW-0732">Signal</keyword>
<reference evidence="2 3" key="1">
    <citation type="journal article" date="2010" name="Nature">
        <title>Genome sequence of the palaeopolyploid soybean.</title>
        <authorList>
            <person name="Schmutz J."/>
            <person name="Cannon S.B."/>
            <person name="Schlueter J."/>
            <person name="Ma J."/>
            <person name="Mitros T."/>
            <person name="Nelson W."/>
            <person name="Hyten D.L."/>
            <person name="Song Q."/>
            <person name="Thelen J.J."/>
            <person name="Cheng J."/>
            <person name="Xu D."/>
            <person name="Hellsten U."/>
            <person name="May G.D."/>
            <person name="Yu Y."/>
            <person name="Sakurai T."/>
            <person name="Umezawa T."/>
            <person name="Bhattacharyya M.K."/>
            <person name="Sandhu D."/>
            <person name="Valliyodan B."/>
            <person name="Lindquist E."/>
            <person name="Peto M."/>
            <person name="Grant D."/>
            <person name="Shu S."/>
            <person name="Goodstein D."/>
            <person name="Barry K."/>
            <person name="Futrell-Griggs M."/>
            <person name="Abernathy B."/>
            <person name="Du J."/>
            <person name="Tian Z."/>
            <person name="Zhu L."/>
            <person name="Gill N."/>
            <person name="Joshi T."/>
            <person name="Libault M."/>
            <person name="Sethuraman A."/>
            <person name="Zhang X.-C."/>
            <person name="Shinozaki K."/>
            <person name="Nguyen H.T."/>
            <person name="Wing R.A."/>
            <person name="Cregan P."/>
            <person name="Specht J."/>
            <person name="Grimwood J."/>
            <person name="Rokhsar D."/>
            <person name="Stacey G."/>
            <person name="Shoemaker R.C."/>
            <person name="Jackson S.A."/>
        </authorList>
    </citation>
    <scope>NUCLEOTIDE SEQUENCE [LARGE SCALE GENOMIC DNA]</scope>
    <source>
        <strain evidence="3">cv. Williams 82</strain>
        <tissue evidence="2">Callus</tissue>
    </source>
</reference>
<evidence type="ECO:0000313" key="2">
    <source>
        <dbReference type="EMBL" id="KRH17385.1"/>
    </source>
</evidence>
<dbReference type="EMBL" id="CM000847">
    <property type="protein sequence ID" value="KRH17385.1"/>
    <property type="molecule type" value="Genomic_DNA"/>
</dbReference>
<dbReference type="Gramene" id="KRH17385">
    <property type="protein sequence ID" value="KRH17385"/>
    <property type="gene ID" value="GLYMA_14G216600"/>
</dbReference>
<proteinExistence type="predicted"/>
<reference evidence="3" key="2">
    <citation type="submission" date="2018-02" db="UniProtKB">
        <authorList>
            <consortium name="EnsemblPlants"/>
        </authorList>
    </citation>
    <scope>IDENTIFICATION</scope>
    <source>
        <strain evidence="3">Williams 82</strain>
    </source>
</reference>
<sequence length="189" mass="20438">MVALRNFRLLCFILVVTIVELKAEELKNVTNHSQGNATLASLSHQGEKHELKGKHNVFKNEVLFNTSKDSWYYRGGGGGGGGGGGFRWGGGGGGGGGGGAGGGGSGWGWGGGGGGWWKWGCRREARHGKGKQRVRHYHTSTNEDYRMGEFAQCMARTRCRGLRLDCPLHCGGPCFYDCHHMCKAHCRRP</sequence>
<protein>
    <submittedName>
        <fullName evidence="2 3">Uncharacterized protein</fullName>
    </submittedName>
</protein>
<dbReference type="HOGENOM" id="CLU_113512_0_0_1"/>
<dbReference type="GO" id="GO:0030048">
    <property type="term" value="P:actin filament-based movement"/>
    <property type="evidence" value="ECO:0000318"/>
    <property type="project" value="GO_Central"/>
</dbReference>
<dbReference type="KEGG" id="gmx:100792393"/>
<accession>K7M8M4</accession>
<evidence type="ECO:0000313" key="3">
    <source>
        <dbReference type="EnsemblPlants" id="KRH17385"/>
    </source>
</evidence>
<dbReference type="GO" id="GO:0005884">
    <property type="term" value="C:actin filament"/>
    <property type="evidence" value="ECO:0000318"/>
    <property type="project" value="GO_Central"/>
</dbReference>
<dbReference type="InterPro" id="IPR053099">
    <property type="entry name" value="WAS/WASL-interacting_domain"/>
</dbReference>
<feature type="chain" id="PRO_5014581602" evidence="1">
    <location>
        <begin position="24"/>
        <end position="189"/>
    </location>
</feature>
<evidence type="ECO:0000313" key="4">
    <source>
        <dbReference type="Proteomes" id="UP000008827"/>
    </source>
</evidence>
<name>K7M8M4_SOYBN</name>
<reference evidence="2" key="3">
    <citation type="submission" date="2018-07" db="EMBL/GenBank/DDBJ databases">
        <title>WGS assembly of Glycine max.</title>
        <authorList>
            <person name="Schmutz J."/>
            <person name="Cannon S."/>
            <person name="Schlueter J."/>
            <person name="Ma J."/>
            <person name="Mitros T."/>
            <person name="Nelson W."/>
            <person name="Hyten D."/>
            <person name="Song Q."/>
            <person name="Thelen J."/>
            <person name="Cheng J."/>
            <person name="Xu D."/>
            <person name="Hellsten U."/>
            <person name="May G."/>
            <person name="Yu Y."/>
            <person name="Sakurai T."/>
            <person name="Umezawa T."/>
            <person name="Bhattacharyya M."/>
            <person name="Sandhu D."/>
            <person name="Valliyodan B."/>
            <person name="Lindquist E."/>
            <person name="Peto M."/>
            <person name="Grant D."/>
            <person name="Shu S."/>
            <person name="Goodstein D."/>
            <person name="Barry K."/>
            <person name="Futrell-Griggs M."/>
            <person name="Abernathy B."/>
            <person name="Du J."/>
            <person name="Tian Z."/>
            <person name="Zhu L."/>
            <person name="Gill N."/>
            <person name="Joshi T."/>
            <person name="Libault M."/>
            <person name="Sethuraman A."/>
            <person name="Zhang X."/>
            <person name="Shinozaki K."/>
            <person name="Nguyen H."/>
            <person name="Wing R."/>
            <person name="Cregan P."/>
            <person name="Specht J."/>
            <person name="Grimwood J."/>
            <person name="Rokhsar D."/>
            <person name="Stacey G."/>
            <person name="Shoemaker R."/>
            <person name="Jackson S."/>
        </authorList>
    </citation>
    <scope>NUCLEOTIDE SEQUENCE</scope>
    <source>
        <tissue evidence="2">Callus</tissue>
    </source>
</reference>